<feature type="region of interest" description="Disordered" evidence="1">
    <location>
        <begin position="239"/>
        <end position="259"/>
    </location>
</feature>
<feature type="region of interest" description="Disordered" evidence="1">
    <location>
        <begin position="333"/>
        <end position="363"/>
    </location>
</feature>
<dbReference type="EMBL" id="AP004651">
    <property type="protein sequence ID" value="BAD45720.1"/>
    <property type="molecule type" value="Genomic_DNA"/>
</dbReference>
<reference evidence="3" key="2">
    <citation type="journal article" date="2008" name="Nucleic Acids Res.">
        <title>The rice annotation project database (RAP-DB): 2008 update.</title>
        <authorList>
            <consortium name="The rice annotation project (RAP)"/>
        </authorList>
    </citation>
    <scope>GENOME REANNOTATION</scope>
    <source>
        <strain evidence="3">cv. Nipponbare</strain>
    </source>
</reference>
<protein>
    <submittedName>
        <fullName evidence="2">Uncharacterized protein</fullName>
    </submittedName>
</protein>
<feature type="region of interest" description="Disordered" evidence="1">
    <location>
        <begin position="134"/>
        <end position="155"/>
    </location>
</feature>
<gene>
    <name evidence="2" type="primary">OSJNBa0091G06.18</name>
</gene>
<feature type="region of interest" description="Disordered" evidence="1">
    <location>
        <begin position="76"/>
        <end position="112"/>
    </location>
</feature>
<proteinExistence type="predicted"/>
<evidence type="ECO:0000313" key="2">
    <source>
        <dbReference type="EMBL" id="BAD45720.1"/>
    </source>
</evidence>
<name>Q654P7_ORYSJ</name>
<evidence type="ECO:0000256" key="1">
    <source>
        <dbReference type="SAM" id="MobiDB-lite"/>
    </source>
</evidence>
<accession>Q654P7</accession>
<feature type="region of interest" description="Disordered" evidence="1">
    <location>
        <begin position="1"/>
        <end position="23"/>
    </location>
</feature>
<sequence>MRSGELVAGDGRGGGTGVVERRPVAGKPLRAAGAVALAHRREQQHGRHQGGVSGVIVVHLLAPPPPWRLAGGEEVAGARRETATTGGGDGGRGEGRASPRLGVGKAREAAGGGRRGCCFDTGWLLPRHQLVASSPATKWPGRGGGRSPRRRTRQANAWMSMEDGDEEYDLLLASALPRRPLRPPPPPLRHLPPLHSQASQPPPSYFPQSLAVAPAPPAAAPASPMAASSFSSAGAAAQLLSGRSPARRPLRLPPPPASPFSSVGVATQLLHARLPATAPAPPATSRLYLLKRRRRRAVTCRSACSARRCPFFAAGRLSLLKHRRRPRLPCPVVPTATDALPSPLSLPPLPRRPLTQHRPSPPV</sequence>
<reference evidence="3" key="1">
    <citation type="journal article" date="2005" name="Nature">
        <title>The map-based sequence of the rice genome.</title>
        <authorList>
            <consortium name="International rice genome sequencing project (IRGSP)"/>
            <person name="Matsumoto T."/>
            <person name="Wu J."/>
            <person name="Kanamori H."/>
            <person name="Katayose Y."/>
            <person name="Fujisawa M."/>
            <person name="Namiki N."/>
            <person name="Mizuno H."/>
            <person name="Yamamoto K."/>
            <person name="Antonio B.A."/>
            <person name="Baba T."/>
            <person name="Sakata K."/>
            <person name="Nagamura Y."/>
            <person name="Aoki H."/>
            <person name="Arikawa K."/>
            <person name="Arita K."/>
            <person name="Bito T."/>
            <person name="Chiden Y."/>
            <person name="Fujitsuka N."/>
            <person name="Fukunaka R."/>
            <person name="Hamada M."/>
            <person name="Harada C."/>
            <person name="Hayashi A."/>
            <person name="Hijishita S."/>
            <person name="Honda M."/>
            <person name="Hosokawa S."/>
            <person name="Ichikawa Y."/>
            <person name="Idonuma A."/>
            <person name="Iijima M."/>
            <person name="Ikeda M."/>
            <person name="Ikeno M."/>
            <person name="Ito K."/>
            <person name="Ito S."/>
            <person name="Ito T."/>
            <person name="Ito Y."/>
            <person name="Ito Y."/>
            <person name="Iwabuchi A."/>
            <person name="Kamiya K."/>
            <person name="Karasawa W."/>
            <person name="Kurita K."/>
            <person name="Katagiri S."/>
            <person name="Kikuta A."/>
            <person name="Kobayashi H."/>
            <person name="Kobayashi N."/>
            <person name="Machita K."/>
            <person name="Maehara T."/>
            <person name="Masukawa M."/>
            <person name="Mizubayashi T."/>
            <person name="Mukai Y."/>
            <person name="Nagasaki H."/>
            <person name="Nagata Y."/>
            <person name="Naito S."/>
            <person name="Nakashima M."/>
            <person name="Nakama Y."/>
            <person name="Nakamichi Y."/>
            <person name="Nakamura M."/>
            <person name="Meguro A."/>
            <person name="Negishi M."/>
            <person name="Ohta I."/>
            <person name="Ohta T."/>
            <person name="Okamoto M."/>
            <person name="Ono N."/>
            <person name="Saji S."/>
            <person name="Sakaguchi M."/>
            <person name="Sakai K."/>
            <person name="Shibata M."/>
            <person name="Shimokawa T."/>
            <person name="Song J."/>
            <person name="Takazaki Y."/>
            <person name="Terasawa K."/>
            <person name="Tsugane M."/>
            <person name="Tsuji K."/>
            <person name="Ueda S."/>
            <person name="Waki K."/>
            <person name="Yamagata H."/>
            <person name="Yamamoto M."/>
            <person name="Yamamoto S."/>
            <person name="Yamane H."/>
            <person name="Yoshiki S."/>
            <person name="Yoshihara R."/>
            <person name="Yukawa K."/>
            <person name="Zhong H."/>
            <person name="Yano M."/>
            <person name="Yuan Q."/>
            <person name="Ouyang S."/>
            <person name="Liu J."/>
            <person name="Jones K.M."/>
            <person name="Gansberger K."/>
            <person name="Moffat K."/>
            <person name="Hill J."/>
            <person name="Bera J."/>
            <person name="Fadrosh D."/>
            <person name="Jin S."/>
            <person name="Johri S."/>
            <person name="Kim M."/>
            <person name="Overton L."/>
            <person name="Reardon M."/>
            <person name="Tsitrin T."/>
            <person name="Vuong H."/>
            <person name="Weaver B."/>
            <person name="Ciecko A."/>
            <person name="Tallon L."/>
            <person name="Jackson J."/>
            <person name="Pai G."/>
            <person name="Aken S.V."/>
            <person name="Utterback T."/>
            <person name="Reidmuller S."/>
            <person name="Feldblyum T."/>
            <person name="Hsiao J."/>
            <person name="Zismann V."/>
            <person name="Iobst S."/>
            <person name="de Vazeille A.R."/>
            <person name="Buell C.R."/>
            <person name="Ying K."/>
            <person name="Li Y."/>
            <person name="Lu T."/>
            <person name="Huang Y."/>
            <person name="Zhao Q."/>
            <person name="Feng Q."/>
            <person name="Zhang L."/>
            <person name="Zhu J."/>
            <person name="Weng Q."/>
            <person name="Mu J."/>
            <person name="Lu Y."/>
            <person name="Fan D."/>
            <person name="Liu Y."/>
            <person name="Guan J."/>
            <person name="Zhang Y."/>
            <person name="Yu S."/>
            <person name="Liu X."/>
            <person name="Zhang Y."/>
            <person name="Hong G."/>
            <person name="Han B."/>
            <person name="Choisne N."/>
            <person name="Demange N."/>
            <person name="Orjeda G."/>
            <person name="Samain S."/>
            <person name="Cattolico L."/>
            <person name="Pelletier E."/>
            <person name="Couloux A."/>
            <person name="Segurens B."/>
            <person name="Wincker P."/>
            <person name="D'Hont A."/>
            <person name="Scarpelli C."/>
            <person name="Weissenbach J."/>
            <person name="Salanoubat M."/>
            <person name="Quetier F."/>
            <person name="Yu Y."/>
            <person name="Kim H.R."/>
            <person name="Rambo T."/>
            <person name="Currie J."/>
            <person name="Collura K."/>
            <person name="Luo M."/>
            <person name="Yang T."/>
            <person name="Ammiraju J.S.S."/>
            <person name="Engler F."/>
            <person name="Soderlund C."/>
            <person name="Wing R.A."/>
            <person name="Palmer L.E."/>
            <person name="de la Bastide M."/>
            <person name="Spiegel L."/>
            <person name="Nascimento L."/>
            <person name="Zutavern T."/>
            <person name="O'Shaughnessy A."/>
            <person name="Dike S."/>
            <person name="Dedhia N."/>
            <person name="Preston R."/>
            <person name="Balija V."/>
            <person name="McCombie W.R."/>
            <person name="Chow T."/>
            <person name="Chen H."/>
            <person name="Chung M."/>
            <person name="Chen C."/>
            <person name="Shaw J."/>
            <person name="Wu H."/>
            <person name="Hsiao K."/>
            <person name="Chao Y."/>
            <person name="Chu M."/>
            <person name="Cheng C."/>
            <person name="Hour A."/>
            <person name="Lee P."/>
            <person name="Lin S."/>
            <person name="Lin Y."/>
            <person name="Liou J."/>
            <person name="Liu S."/>
            <person name="Hsing Y."/>
            <person name="Raghuvanshi S."/>
            <person name="Mohanty A."/>
            <person name="Bharti A.K."/>
            <person name="Gaur A."/>
            <person name="Gupta V."/>
            <person name="Kumar D."/>
            <person name="Ravi V."/>
            <person name="Vij S."/>
            <person name="Kapur A."/>
            <person name="Khurana P."/>
            <person name="Khurana P."/>
            <person name="Khurana J.P."/>
            <person name="Tyagi A.K."/>
            <person name="Gaikwad K."/>
            <person name="Singh A."/>
            <person name="Dalal V."/>
            <person name="Srivastava S."/>
            <person name="Dixit A."/>
            <person name="Pal A.K."/>
            <person name="Ghazi I.A."/>
            <person name="Yadav M."/>
            <person name="Pandit A."/>
            <person name="Bhargava A."/>
            <person name="Sureshbabu K."/>
            <person name="Batra K."/>
            <person name="Sharma T.R."/>
            <person name="Mohapatra T."/>
            <person name="Singh N.K."/>
            <person name="Messing J."/>
            <person name="Nelson A.B."/>
            <person name="Fuks G."/>
            <person name="Kavchok S."/>
            <person name="Keizer G."/>
            <person name="Linton E."/>
            <person name="Llaca V."/>
            <person name="Song R."/>
            <person name="Tanyolac B."/>
            <person name="Young S."/>
            <person name="Ho-Il K."/>
            <person name="Hahn J.H."/>
            <person name="Sangsakoo G."/>
            <person name="Vanavichit A."/>
            <person name="de Mattos Luiz.A.T."/>
            <person name="Zimmer P.D."/>
            <person name="Malone G."/>
            <person name="Dellagostin O."/>
            <person name="de Oliveira A.C."/>
            <person name="Bevan M."/>
            <person name="Bancroft I."/>
            <person name="Minx P."/>
            <person name="Cordum H."/>
            <person name="Wilson R."/>
            <person name="Cheng Z."/>
            <person name="Jin W."/>
            <person name="Jiang J."/>
            <person name="Leong S.A."/>
            <person name="Iwama H."/>
            <person name="Gojobori T."/>
            <person name="Itoh T."/>
            <person name="Niimura Y."/>
            <person name="Fujii Y."/>
            <person name="Habara T."/>
            <person name="Sakai H."/>
            <person name="Sato Y."/>
            <person name="Wilson G."/>
            <person name="Kumar K."/>
            <person name="McCouch S."/>
            <person name="Juretic N."/>
            <person name="Hoen D."/>
            <person name="Wright S."/>
            <person name="Bruskiewich R."/>
            <person name="Bureau T."/>
            <person name="Miyao A."/>
            <person name="Hirochika H."/>
            <person name="Nishikawa T."/>
            <person name="Kadowaki K."/>
            <person name="Sugiura M."/>
            <person name="Burr B."/>
            <person name="Sasaki T."/>
        </authorList>
    </citation>
    <scope>NUCLEOTIDE SEQUENCE [LARGE SCALE GENOMIC DNA]</scope>
    <source>
        <strain evidence="3">cv. Nipponbare</strain>
    </source>
</reference>
<dbReference type="AlphaFoldDB" id="Q654P7"/>
<dbReference type="Proteomes" id="UP000000763">
    <property type="component" value="Chromosome 6"/>
</dbReference>
<evidence type="ECO:0000313" key="3">
    <source>
        <dbReference type="Proteomes" id="UP000000763"/>
    </source>
</evidence>
<organism evidence="2 3">
    <name type="scientific">Oryza sativa subsp. japonica</name>
    <name type="common">Rice</name>
    <dbReference type="NCBI Taxonomy" id="39947"/>
    <lineage>
        <taxon>Eukaryota</taxon>
        <taxon>Viridiplantae</taxon>
        <taxon>Streptophyta</taxon>
        <taxon>Embryophyta</taxon>
        <taxon>Tracheophyta</taxon>
        <taxon>Spermatophyta</taxon>
        <taxon>Magnoliopsida</taxon>
        <taxon>Liliopsida</taxon>
        <taxon>Poales</taxon>
        <taxon>Poaceae</taxon>
        <taxon>BOP clade</taxon>
        <taxon>Oryzoideae</taxon>
        <taxon>Oryzeae</taxon>
        <taxon>Oryzinae</taxon>
        <taxon>Oryza</taxon>
        <taxon>Oryza sativa</taxon>
    </lineage>
</organism>
<feature type="region of interest" description="Disordered" evidence="1">
    <location>
        <begin position="177"/>
        <end position="226"/>
    </location>
</feature>